<reference evidence="10" key="1">
    <citation type="submission" date="2023-06" db="EMBL/GenBank/DDBJ databases">
        <authorList>
            <person name="Delattre M."/>
        </authorList>
    </citation>
    <scope>NUCLEOTIDE SEQUENCE</scope>
    <source>
        <strain evidence="10">AF72</strain>
    </source>
</reference>
<feature type="transmembrane region" description="Helical" evidence="9">
    <location>
        <begin position="37"/>
        <end position="56"/>
    </location>
</feature>
<evidence type="ECO:0000256" key="2">
    <source>
        <dbReference type="ARBA" id="ARBA00004922"/>
    </source>
</evidence>
<dbReference type="GO" id="GO:0006488">
    <property type="term" value="P:dolichol-linked oligosaccharide biosynthetic process"/>
    <property type="evidence" value="ECO:0007669"/>
    <property type="project" value="InterPro"/>
</dbReference>
<feature type="transmembrane region" description="Helical" evidence="9">
    <location>
        <begin position="144"/>
        <end position="162"/>
    </location>
</feature>
<dbReference type="AlphaFoldDB" id="A0AA36DCL9"/>
<feature type="transmembrane region" description="Helical" evidence="9">
    <location>
        <begin position="337"/>
        <end position="363"/>
    </location>
</feature>
<proteinExistence type="inferred from homology"/>
<keyword evidence="5" id="KW-0256">Endoplasmic reticulum</keyword>
<protein>
    <recommendedName>
        <fullName evidence="9">Protein RFT1 homolog</fullName>
    </recommendedName>
</protein>
<comment type="similarity">
    <text evidence="3 9">Belongs to the RFT1 family.</text>
</comment>
<feature type="transmembrane region" description="Helical" evidence="9">
    <location>
        <begin position="370"/>
        <end position="389"/>
    </location>
</feature>
<evidence type="ECO:0000313" key="10">
    <source>
        <dbReference type="EMBL" id="CAJ0584832.1"/>
    </source>
</evidence>
<feature type="transmembrane region" description="Helical" evidence="9">
    <location>
        <begin position="76"/>
        <end position="98"/>
    </location>
</feature>
<evidence type="ECO:0000256" key="1">
    <source>
        <dbReference type="ARBA" id="ARBA00004477"/>
    </source>
</evidence>
<evidence type="ECO:0000256" key="6">
    <source>
        <dbReference type="ARBA" id="ARBA00022989"/>
    </source>
</evidence>
<evidence type="ECO:0000256" key="7">
    <source>
        <dbReference type="ARBA" id="ARBA00023136"/>
    </source>
</evidence>
<comment type="pathway">
    <text evidence="2">Protein modification; protein glycosylation.</text>
</comment>
<evidence type="ECO:0000256" key="4">
    <source>
        <dbReference type="ARBA" id="ARBA00022692"/>
    </source>
</evidence>
<keyword evidence="7 9" id="KW-0472">Membrane</keyword>
<dbReference type="EMBL" id="CATQJA010002701">
    <property type="protein sequence ID" value="CAJ0584832.1"/>
    <property type="molecule type" value="Genomic_DNA"/>
</dbReference>
<feature type="non-terminal residue" evidence="10">
    <location>
        <position position="479"/>
    </location>
</feature>
<comment type="caution">
    <text evidence="10">The sequence shown here is derived from an EMBL/GenBank/DDBJ whole genome shotgun (WGS) entry which is preliminary data.</text>
</comment>
<comment type="subcellular location">
    <subcellularLocation>
        <location evidence="1 9">Endoplasmic reticulum membrane</location>
        <topology evidence="1 9">Multi-pass membrane protein</topology>
    </subcellularLocation>
</comment>
<feature type="transmembrane region" description="Helical" evidence="9">
    <location>
        <begin position="110"/>
        <end position="132"/>
    </location>
</feature>
<dbReference type="InterPro" id="IPR007594">
    <property type="entry name" value="RFT1"/>
</dbReference>
<feature type="transmembrane region" description="Helical" evidence="9">
    <location>
        <begin position="297"/>
        <end position="317"/>
    </location>
</feature>
<organism evidence="10 11">
    <name type="scientific">Mesorhabditis spiculigera</name>
    <dbReference type="NCBI Taxonomy" id="96644"/>
    <lineage>
        <taxon>Eukaryota</taxon>
        <taxon>Metazoa</taxon>
        <taxon>Ecdysozoa</taxon>
        <taxon>Nematoda</taxon>
        <taxon>Chromadorea</taxon>
        <taxon>Rhabditida</taxon>
        <taxon>Rhabditina</taxon>
        <taxon>Rhabditomorpha</taxon>
        <taxon>Rhabditoidea</taxon>
        <taxon>Rhabditidae</taxon>
        <taxon>Mesorhabditinae</taxon>
        <taxon>Mesorhabditis</taxon>
    </lineage>
</organism>
<evidence type="ECO:0000256" key="9">
    <source>
        <dbReference type="RuleBase" id="RU365067"/>
    </source>
</evidence>
<keyword evidence="4 9" id="KW-0812">Transmembrane</keyword>
<feature type="transmembrane region" description="Helical" evidence="9">
    <location>
        <begin position="409"/>
        <end position="429"/>
    </location>
</feature>
<evidence type="ECO:0000256" key="8">
    <source>
        <dbReference type="ARBA" id="ARBA00045912"/>
    </source>
</evidence>
<feature type="transmembrane region" description="Helical" evidence="9">
    <location>
        <begin position="438"/>
        <end position="457"/>
    </location>
</feature>
<dbReference type="GO" id="GO:0034203">
    <property type="term" value="P:glycolipid translocation"/>
    <property type="evidence" value="ECO:0007669"/>
    <property type="project" value="TreeGrafter"/>
</dbReference>
<gene>
    <name evidence="10" type="ORF">MSPICULIGERA_LOCUS22872</name>
</gene>
<name>A0AA36DCL9_9BILA</name>
<dbReference type="PANTHER" id="PTHR13117">
    <property type="entry name" value="ENDOPLASMIC RETICULUM MULTISPAN TRANSMEMBRANE PROTEIN-RELATED"/>
    <property type="match status" value="1"/>
</dbReference>
<evidence type="ECO:0000313" key="11">
    <source>
        <dbReference type="Proteomes" id="UP001177023"/>
    </source>
</evidence>
<dbReference type="PANTHER" id="PTHR13117:SF5">
    <property type="entry name" value="PROTEIN RFT1 HOMOLOG"/>
    <property type="match status" value="1"/>
</dbReference>
<dbReference type="GO" id="GO:0005789">
    <property type="term" value="C:endoplasmic reticulum membrane"/>
    <property type="evidence" value="ECO:0007669"/>
    <property type="project" value="UniProtKB-SubCell"/>
</dbReference>
<evidence type="ECO:0000256" key="3">
    <source>
        <dbReference type="ARBA" id="ARBA00010288"/>
    </source>
</evidence>
<sequence>MPGLLRALSYNFLAQLFGRILSFAINIYLLRVIDSNVIGIVNVRLMLMYNTILFIVREPMRKANILPGSLTQFVNIVWLSPVIASVMAVFSVALWTLLSSTTKELPLTVLFAFPLAAIIESFGEPFAVYSLTFSMNAHYAWSQCLLISLQRVFVIILLFGTALEPLYIYAYAQVMASSAYTLFHLARFWLRRPEELKNFQDFRSFFPRPELGLRPESLTALKTMMGHSVLKQMLTDGSGYVMTFTDVLSLKNQAVYDAIEKLGSLVCRLALAPLEENCAAYFRNGLQSYNARHLRRIFLDILHVAAIFGMVVTFFGVPYSKLAVSIYGGKLLTENGGIALLCIYCFYICLMAINGITECFAMVIMNDGQVATHGGFLSILAIVQFLLSWRRAKEYFNDRISICHVWPSFSTWVGLICAFLIMGLSFLFFGRDDGLTHALTHVCIGGVLLLIVTFSTVQNEPILQRMVYEPTAASYYYDD</sequence>
<evidence type="ECO:0000256" key="5">
    <source>
        <dbReference type="ARBA" id="ARBA00022824"/>
    </source>
</evidence>
<comment type="function">
    <text evidence="8 9">Intramembrane glycolipid transporter that operates in the biosynthetic pathway of dolichol-linked oligosaccharides, the glycan precursors employed in protein asparagine (N)-glycosylation. The sequential addition of sugars to dolichol pyrophosphate produces dolichol-linked oligosaccharides containing fourteen sugars, including two GlcNAcs, nine mannoses and three glucoses. Once assembled, the oligosaccharide is transferred from the lipid to nascent proteins by oligosaccharyltransferases. The assembly of dolichol-linked oligosaccharides begins on the cytosolic side of the endoplasmic reticulum membrane and finishes in its lumen. RFT1 could mediate the translocation of the cytosolically oriented intermediate DolPP-GlcNAc2Man5, produced by ALG11, into the ER lumen where dolichol-linked oligosaccharides assembly continues. However, the intramembrane lipid transporter activity could not be confirmed in vitro.</text>
</comment>
<dbReference type="Proteomes" id="UP001177023">
    <property type="component" value="Unassembled WGS sequence"/>
</dbReference>
<keyword evidence="6 9" id="KW-1133">Transmembrane helix</keyword>
<keyword evidence="11" id="KW-1185">Reference proteome</keyword>
<feature type="transmembrane region" description="Helical" evidence="9">
    <location>
        <begin position="12"/>
        <end position="31"/>
    </location>
</feature>
<accession>A0AA36DCL9</accession>
<dbReference type="Pfam" id="PF04506">
    <property type="entry name" value="Rft-1"/>
    <property type="match status" value="1"/>
</dbReference>